<proteinExistence type="predicted"/>
<dbReference type="EMBL" id="BDEQ01000001">
    <property type="protein sequence ID" value="GAT97748.1"/>
    <property type="molecule type" value="Genomic_DNA"/>
</dbReference>
<dbReference type="Gene3D" id="1.10.8.270">
    <property type="entry name" value="putative rabgap domain of human tbc1 domain family member 14 like domains"/>
    <property type="match status" value="1"/>
</dbReference>
<dbReference type="SUPFAM" id="SSF47923">
    <property type="entry name" value="Ypt/Rab-GAP domain of gyp1p"/>
    <property type="match status" value="2"/>
</dbReference>
<evidence type="ECO:0000313" key="5">
    <source>
        <dbReference type="Proteomes" id="UP000078387"/>
    </source>
</evidence>
<dbReference type="VEuPathDB" id="AmoebaDB:EHI5A_060100"/>
<sequence length="653" mass="76264">MSDERPLIEQRKFAKPLPQNRVKTLKKEQNNKGHFPILVEEDKSGRKSPSLLQIVSKTKSKSKEDISNSTPTTPGKKGVDKENSHDNNNTKDHGKQTTKDIVLITGNTKTEEIEEKKIDYKPRQAIRTSKNQDNSFDESTQPNGSTQIPSGIVLSVKHTHHMNSKTEVLGFIQDVRVKVNDQWMVKGVINLTSLNGFVYFDFIPIKMESIFDLLSRHWQNPVNDINEYKVDFCFRDCIGIKYKQTRKSSLLMSQMIYEVSFEFSSVLPFSIPTYQFESSEGIEVMLKSISKKGIKLILDKGDEKEGYYKVETKLCNNESFRKSMSMICLYTKKVNEDPIRITSRKQWMNSHTLDISSCSIKYIEVHNQMNEVKNAVKYVGCDDESRCIAWMICEGEMKDYSKKNDVLSLWKKKYETLQLQWNSFFPEQKKRWKDIDSIETQIEKDLNRTVLNNVQWTDKPVEALKRILMCYGIYDMETMYVQGMNEICALCMEYSKNELESFIIFYLMMKLIRPFYLIQTNASASLNKLQVIIQVLDKEIADAFSKAQVDYMFCWRSIALLFKRELNPQDIKRVWDFILAKPEDKMFLFVMAAILSMHREFILTQDLDFDIMMQFTLTLTNVFDYQLIWDADILCNEFKSKASKEQIDIVFGN</sequence>
<reference evidence="4 5" key="1">
    <citation type="submission" date="2016-05" db="EMBL/GenBank/DDBJ databases">
        <title>First whole genome sequencing of Entamoeba histolytica HM1:IMSS-clone-6.</title>
        <authorList>
            <person name="Mukherjee Avik.K."/>
            <person name="Izumyama S."/>
            <person name="Nakada-Tsukui K."/>
            <person name="Nozaki T."/>
        </authorList>
    </citation>
    <scope>NUCLEOTIDE SEQUENCE [LARGE SCALE GENOMIC DNA]</scope>
    <source>
        <strain evidence="4 5">HM1:IMSS clone 6</strain>
    </source>
</reference>
<dbReference type="Pfam" id="PF00566">
    <property type="entry name" value="RabGAP-TBC"/>
    <property type="match status" value="1"/>
</dbReference>
<dbReference type="VEuPathDB" id="AmoebaDB:EHI7A_067420"/>
<dbReference type="SMART" id="SM00164">
    <property type="entry name" value="TBC"/>
    <property type="match status" value="1"/>
</dbReference>
<dbReference type="PANTHER" id="PTHR22957">
    <property type="entry name" value="TBC1 DOMAIN FAMILY MEMBER GTPASE-ACTIVATING PROTEIN"/>
    <property type="match status" value="1"/>
</dbReference>
<dbReference type="PROSITE" id="PS50086">
    <property type="entry name" value="TBC_RABGAP"/>
    <property type="match status" value="1"/>
</dbReference>
<feature type="compositionally biased region" description="Basic and acidic residues" evidence="2">
    <location>
        <begin position="109"/>
        <end position="122"/>
    </location>
</feature>
<organism evidence="4 5">
    <name type="scientific">Entamoeba histolytica</name>
    <dbReference type="NCBI Taxonomy" id="5759"/>
    <lineage>
        <taxon>Eukaryota</taxon>
        <taxon>Amoebozoa</taxon>
        <taxon>Evosea</taxon>
        <taxon>Archamoebae</taxon>
        <taxon>Mastigamoebida</taxon>
        <taxon>Entamoebidae</taxon>
        <taxon>Entamoeba</taxon>
    </lineage>
</organism>
<dbReference type="InterPro" id="IPR000195">
    <property type="entry name" value="Rab-GAP-TBC_dom"/>
</dbReference>
<dbReference type="VEuPathDB" id="AmoebaDB:KM1_112110"/>
<dbReference type="GO" id="GO:0005096">
    <property type="term" value="F:GTPase activator activity"/>
    <property type="evidence" value="ECO:0007669"/>
    <property type="project" value="UniProtKB-KW"/>
</dbReference>
<feature type="region of interest" description="Disordered" evidence="2">
    <location>
        <begin position="1"/>
        <end position="148"/>
    </location>
</feature>
<dbReference type="PANTHER" id="PTHR22957:SF502">
    <property type="entry name" value="SMALL G PROTEIN SIGNALING MODULATOR 2-RELATED"/>
    <property type="match status" value="1"/>
</dbReference>
<dbReference type="InterPro" id="IPR035969">
    <property type="entry name" value="Rab-GAP_TBC_sf"/>
</dbReference>
<dbReference type="Gene3D" id="1.10.472.80">
    <property type="entry name" value="Ypt/Rab-GAP domain of gyp1p, domain 3"/>
    <property type="match status" value="1"/>
</dbReference>
<dbReference type="AlphaFoldDB" id="A0A5K1VLZ9"/>
<keyword evidence="1" id="KW-0343">GTPase activation</keyword>
<evidence type="ECO:0000259" key="3">
    <source>
        <dbReference type="PROSITE" id="PS50086"/>
    </source>
</evidence>
<comment type="caution">
    <text evidence="4">The sequence shown here is derived from an EMBL/GenBank/DDBJ whole genome shotgun (WGS) entry which is preliminary data.</text>
</comment>
<protein>
    <submittedName>
        <fullName evidence="4">Tbc Rab GTPase activating domain containing protein</fullName>
    </submittedName>
</protein>
<dbReference type="Proteomes" id="UP000078387">
    <property type="component" value="Unassembled WGS sequence"/>
</dbReference>
<gene>
    <name evidence="4" type="ORF">CL6EHI_052170</name>
</gene>
<feature type="compositionally biased region" description="Basic and acidic residues" evidence="2">
    <location>
        <begin position="1"/>
        <end position="12"/>
    </location>
</feature>
<feature type="compositionally biased region" description="Polar residues" evidence="2">
    <location>
        <begin position="126"/>
        <end position="148"/>
    </location>
</feature>
<evidence type="ECO:0000313" key="4">
    <source>
        <dbReference type="EMBL" id="GAT97748.1"/>
    </source>
</evidence>
<evidence type="ECO:0000256" key="2">
    <source>
        <dbReference type="SAM" id="MobiDB-lite"/>
    </source>
</evidence>
<name>A0A5K1VLZ9_ENTHI</name>
<evidence type="ECO:0000256" key="1">
    <source>
        <dbReference type="ARBA" id="ARBA00022468"/>
    </source>
</evidence>
<dbReference type="VEuPathDB" id="AmoebaDB:EHI8A_068190"/>
<feature type="compositionally biased region" description="Basic and acidic residues" evidence="2">
    <location>
        <begin position="77"/>
        <end position="98"/>
    </location>
</feature>
<feature type="domain" description="Rab-GAP TBC" evidence="3">
    <location>
        <begin position="380"/>
        <end position="582"/>
    </location>
</feature>
<dbReference type="VEuPathDB" id="AmoebaDB:EHI_052170"/>
<dbReference type="OMA" id="RQTTKDI"/>
<accession>A0A5K1VLZ9</accession>